<reference evidence="2 3" key="1">
    <citation type="journal article" date="2014" name="Antonie Van Leeuwenhoek">
        <title>Oenococcus alcoholitolerans sp. nov., a lactic acid bacteria isolated from cachaca and ethanol fermentation processes.</title>
        <authorList>
            <person name="Badotti F."/>
            <person name="Moreira A.P."/>
            <person name="Tonon L.A."/>
            <person name="de Lucena B.T."/>
            <person name="Gomes Fde C."/>
            <person name="Kruger R."/>
            <person name="Thompson C.C."/>
            <person name="de Morais M.A.Jr."/>
            <person name="Rosa C.A."/>
            <person name="Thompson F.L."/>
        </authorList>
    </citation>
    <scope>NUCLEOTIDE SEQUENCE [LARGE SCALE GENOMIC DNA]</scope>
    <source>
        <strain evidence="2 3">UFRJ-M7.2.18</strain>
    </source>
</reference>
<dbReference type="EMBL" id="AXCV01000326">
    <property type="protein sequence ID" value="KGO30172.1"/>
    <property type="molecule type" value="Genomic_DNA"/>
</dbReference>
<evidence type="ECO:0000313" key="3">
    <source>
        <dbReference type="Proteomes" id="UP000030023"/>
    </source>
</evidence>
<sequence>MVNLGFFAQDISILHRQYYKDTSASFAKIGINPTAACILLDVYQQPKVNQQEISAKLVIDKALIARELNKLQKLGLIEKFPVRADH</sequence>
<dbReference type="InterPro" id="IPR036390">
    <property type="entry name" value="WH_DNA-bd_sf"/>
</dbReference>
<keyword evidence="3" id="KW-1185">Reference proteome</keyword>
<dbReference type="SUPFAM" id="SSF46785">
    <property type="entry name" value="Winged helix' DNA-binding domain"/>
    <property type="match status" value="1"/>
</dbReference>
<dbReference type="Proteomes" id="UP000030023">
    <property type="component" value="Unassembled WGS sequence"/>
</dbReference>
<name>A0ABR4XQ68_9LACO</name>
<accession>A0ABR4XQ68</accession>
<comment type="caution">
    <text evidence="2">The sequence shown here is derived from an EMBL/GenBank/DDBJ whole genome shotgun (WGS) entry which is preliminary data.</text>
</comment>
<dbReference type="Pfam" id="PF12802">
    <property type="entry name" value="MarR_2"/>
    <property type="match status" value="1"/>
</dbReference>
<gene>
    <name evidence="2" type="ORF">Q757_06770</name>
</gene>
<dbReference type="InterPro" id="IPR000835">
    <property type="entry name" value="HTH_MarR-typ"/>
</dbReference>
<feature type="domain" description="HTH marR-type" evidence="1">
    <location>
        <begin position="30"/>
        <end position="85"/>
    </location>
</feature>
<dbReference type="InterPro" id="IPR036388">
    <property type="entry name" value="WH-like_DNA-bd_sf"/>
</dbReference>
<evidence type="ECO:0000259" key="1">
    <source>
        <dbReference type="Pfam" id="PF12802"/>
    </source>
</evidence>
<evidence type="ECO:0000313" key="2">
    <source>
        <dbReference type="EMBL" id="KGO30172.1"/>
    </source>
</evidence>
<organism evidence="2 3">
    <name type="scientific">Oenococcus alcoholitolerans</name>
    <dbReference type="NCBI Taxonomy" id="931074"/>
    <lineage>
        <taxon>Bacteria</taxon>
        <taxon>Bacillati</taxon>
        <taxon>Bacillota</taxon>
        <taxon>Bacilli</taxon>
        <taxon>Lactobacillales</taxon>
        <taxon>Lactobacillaceae</taxon>
        <taxon>Oenococcus</taxon>
    </lineage>
</organism>
<dbReference type="Gene3D" id="1.10.10.10">
    <property type="entry name" value="Winged helix-like DNA-binding domain superfamily/Winged helix DNA-binding domain"/>
    <property type="match status" value="1"/>
</dbReference>
<proteinExistence type="predicted"/>
<protein>
    <recommendedName>
        <fullName evidence="1">HTH marR-type domain-containing protein</fullName>
    </recommendedName>
</protein>